<dbReference type="Gene3D" id="1.25.40.10">
    <property type="entry name" value="Tetratricopeptide repeat domain"/>
    <property type="match status" value="2"/>
</dbReference>
<dbReference type="SUPFAM" id="SSF46894">
    <property type="entry name" value="C-terminal effector domain of the bipartite response regulators"/>
    <property type="match status" value="1"/>
</dbReference>
<dbReference type="Pfam" id="PF00486">
    <property type="entry name" value="Trans_reg_C"/>
    <property type="match status" value="1"/>
</dbReference>
<dbReference type="SUPFAM" id="SSF52540">
    <property type="entry name" value="P-loop containing nucleoside triphosphate hydrolases"/>
    <property type="match status" value="1"/>
</dbReference>
<evidence type="ECO:0000313" key="8">
    <source>
        <dbReference type="EMBL" id="KAA2255239.1"/>
    </source>
</evidence>
<evidence type="ECO:0000256" key="6">
    <source>
        <dbReference type="SAM" id="MobiDB-lite"/>
    </source>
</evidence>
<dbReference type="SMART" id="SM00862">
    <property type="entry name" value="Trans_reg_C"/>
    <property type="match status" value="1"/>
</dbReference>
<evidence type="ECO:0000256" key="1">
    <source>
        <dbReference type="ARBA" id="ARBA00005820"/>
    </source>
</evidence>
<dbReference type="PRINTS" id="PR00364">
    <property type="entry name" value="DISEASERSIST"/>
</dbReference>
<dbReference type="InterPro" id="IPR005158">
    <property type="entry name" value="BTAD"/>
</dbReference>
<evidence type="ECO:0000313" key="9">
    <source>
        <dbReference type="Proteomes" id="UP000323454"/>
    </source>
</evidence>
<evidence type="ECO:0000256" key="4">
    <source>
        <dbReference type="ARBA" id="ARBA00023163"/>
    </source>
</evidence>
<evidence type="ECO:0000256" key="5">
    <source>
        <dbReference type="PROSITE-ProRule" id="PRU01091"/>
    </source>
</evidence>
<dbReference type="PANTHER" id="PTHR35807:SF1">
    <property type="entry name" value="TRANSCRIPTIONAL REGULATOR REDD"/>
    <property type="match status" value="1"/>
</dbReference>
<dbReference type="SMART" id="SM01043">
    <property type="entry name" value="BTAD"/>
    <property type="match status" value="1"/>
</dbReference>
<dbReference type="AlphaFoldDB" id="A0A5B2WXW6"/>
<dbReference type="PANTHER" id="PTHR35807">
    <property type="entry name" value="TRANSCRIPTIONAL REGULATOR REDD-RELATED"/>
    <property type="match status" value="1"/>
</dbReference>
<evidence type="ECO:0000256" key="2">
    <source>
        <dbReference type="ARBA" id="ARBA00023015"/>
    </source>
</evidence>
<dbReference type="EMBL" id="VUOB01000058">
    <property type="protein sequence ID" value="KAA2255239.1"/>
    <property type="molecule type" value="Genomic_DNA"/>
</dbReference>
<accession>A0A5B2WXW6</accession>
<keyword evidence="3 5" id="KW-0238">DNA-binding</keyword>
<dbReference type="SMART" id="SM00028">
    <property type="entry name" value="TPR"/>
    <property type="match status" value="5"/>
</dbReference>
<dbReference type="GO" id="GO:0000160">
    <property type="term" value="P:phosphorelay signal transduction system"/>
    <property type="evidence" value="ECO:0007669"/>
    <property type="project" value="InterPro"/>
</dbReference>
<dbReference type="SUPFAM" id="SSF48452">
    <property type="entry name" value="TPR-like"/>
    <property type="match status" value="3"/>
</dbReference>
<dbReference type="GO" id="GO:0043531">
    <property type="term" value="F:ADP binding"/>
    <property type="evidence" value="ECO:0007669"/>
    <property type="project" value="InterPro"/>
</dbReference>
<dbReference type="InterPro" id="IPR027417">
    <property type="entry name" value="P-loop_NTPase"/>
</dbReference>
<dbReference type="GO" id="GO:0003677">
    <property type="term" value="F:DNA binding"/>
    <property type="evidence" value="ECO:0007669"/>
    <property type="project" value="UniProtKB-UniRule"/>
</dbReference>
<dbReference type="Proteomes" id="UP000323454">
    <property type="component" value="Unassembled WGS sequence"/>
</dbReference>
<keyword evidence="9" id="KW-1185">Reference proteome</keyword>
<comment type="caution">
    <text evidence="8">The sequence shown here is derived from an EMBL/GenBank/DDBJ whole genome shotgun (WGS) entry which is preliminary data.</text>
</comment>
<dbReference type="InterPro" id="IPR036388">
    <property type="entry name" value="WH-like_DNA-bd_sf"/>
</dbReference>
<dbReference type="PROSITE" id="PS51755">
    <property type="entry name" value="OMPR_PHOB"/>
    <property type="match status" value="1"/>
</dbReference>
<organism evidence="8 9">
    <name type="scientific">Solihabitans fulvus</name>
    <dbReference type="NCBI Taxonomy" id="1892852"/>
    <lineage>
        <taxon>Bacteria</taxon>
        <taxon>Bacillati</taxon>
        <taxon>Actinomycetota</taxon>
        <taxon>Actinomycetes</taxon>
        <taxon>Pseudonocardiales</taxon>
        <taxon>Pseudonocardiaceae</taxon>
        <taxon>Solihabitans</taxon>
    </lineage>
</organism>
<sequence>MRAWRGEDLVALGPPQRRAVLAVLLLRVGRVVSADEIIEAVWGEDPPLTALGSVHTHVSMLRRVLDPARRSDDAPPPVLRSIGNGYSIPAPGPQSDLAAFDRLVAQARRTFEAAEVAASADLYRAALDLWSGDALADLPGPLAEAERTRLAEQRLCVTEERFDADLQCGRHTVVVSELAALAEAHPMRERLRVLHMRALHRCGRRAEALAVYADTRRVLIDQIGIEPGQELRELHRRLLSAEEDEEPRPARPARVGRAAVGDTAGHAPATVPAQLPADLPDFTGRTALVRRLTRTFEPRAHRSAPPVAAISGIGGVGKSSLAVHVAHLVREHYPDGQLYVDLHGTGEHGADPLAVLATMLRGLGVPPGAVPADLAERAALFRSVLADRQVLLVFDSASSTEQIRPLLPGSATCGLIITSRTQLIDLPGVEQFDLPKLSVEEAQTLFHRTVGPERTAAEPGPVKDIVAACGGLPLALRIAAARLVARPQWTVQTLADKLRDEQSRLDELRVGSLAVEACFHLGYRQLDPVTARAFRLLALPEGPSMPLTAAAAVLDLSVGEASDLVERLIDLNLLSCTVPDRFQMHDLLRLFGRARSQQHDPAEHRVAALRRFADSYLVTVGQSFRFLQPGGEVDASYDTSRAAGPAPANQDDAVAWLDGEMSTLMATARQFATDNLLPSAVVVDLITLLDPFLVRGTYFEQVGELGGLVAKAAGEAGDRRSEAWGRRKVGEAYLRRFELPEARAELRASLQAGRECGDTHSVARTLDLLGVVAWRQNRLDESLDHLTQAVTIYRELGDELGEAYVHSTIGRTRAERGDFDGAVEASERSRRIYRRLGNHVGLARALHLLAGVHLRFERFEEAVECLEESLVCCRAVGQKFGEGHNLAQLAKAYLACGQAQRALECAEQAREVSELIGDAHLNGLASAEAGRALRALGQFDRARQQLATASSLLQDLGSPQAAAVAALLRSV</sequence>
<dbReference type="InterPro" id="IPR016032">
    <property type="entry name" value="Sig_transdc_resp-reg_C-effctor"/>
</dbReference>
<gene>
    <name evidence="8" type="ORF">F0L68_28895</name>
</gene>
<dbReference type="InterPro" id="IPR051677">
    <property type="entry name" value="AfsR-DnrI-RedD_regulator"/>
</dbReference>
<dbReference type="Pfam" id="PF13424">
    <property type="entry name" value="TPR_12"/>
    <property type="match status" value="2"/>
</dbReference>
<dbReference type="GO" id="GO:0006355">
    <property type="term" value="P:regulation of DNA-templated transcription"/>
    <property type="evidence" value="ECO:0007669"/>
    <property type="project" value="InterPro"/>
</dbReference>
<dbReference type="Pfam" id="PF03704">
    <property type="entry name" value="BTAD"/>
    <property type="match status" value="1"/>
</dbReference>
<reference evidence="8 9" key="1">
    <citation type="submission" date="2019-09" db="EMBL/GenBank/DDBJ databases">
        <title>Goodfellowia gen. nov., a new genus of the Pseudonocardineae related to Actinoalloteichus, containing Goodfellowia coeruleoviolacea gen. nov., comb. nov. gen. nov., comb. nov.</title>
        <authorList>
            <person name="Labeda D."/>
        </authorList>
    </citation>
    <scope>NUCLEOTIDE SEQUENCE [LARGE SCALE GENOMIC DNA]</scope>
    <source>
        <strain evidence="8 9">AN110305</strain>
    </source>
</reference>
<evidence type="ECO:0000256" key="3">
    <source>
        <dbReference type="ARBA" id="ARBA00023125"/>
    </source>
</evidence>
<dbReference type="CDD" id="cd15831">
    <property type="entry name" value="BTAD"/>
    <property type="match status" value="1"/>
</dbReference>
<comment type="similarity">
    <text evidence="1">Belongs to the AfsR/DnrI/RedD regulatory family.</text>
</comment>
<feature type="compositionally biased region" description="Low complexity" evidence="6">
    <location>
        <begin position="252"/>
        <end position="262"/>
    </location>
</feature>
<name>A0A5B2WXW6_9PSEU</name>
<feature type="domain" description="OmpR/PhoB-type" evidence="7">
    <location>
        <begin position="1"/>
        <end position="90"/>
    </location>
</feature>
<dbReference type="Gene3D" id="3.40.50.300">
    <property type="entry name" value="P-loop containing nucleotide triphosphate hydrolases"/>
    <property type="match status" value="1"/>
</dbReference>
<dbReference type="Gene3D" id="1.10.8.430">
    <property type="entry name" value="Helical domain of apoptotic protease-activating factors"/>
    <property type="match status" value="1"/>
</dbReference>
<proteinExistence type="inferred from homology"/>
<protein>
    <submittedName>
        <fullName evidence="8">Tetratricopeptide repeat protein</fullName>
    </submittedName>
</protein>
<keyword evidence="2" id="KW-0805">Transcription regulation</keyword>
<dbReference type="Gene3D" id="1.10.10.10">
    <property type="entry name" value="Winged helix-like DNA-binding domain superfamily/Winged helix DNA-binding domain"/>
    <property type="match status" value="1"/>
</dbReference>
<dbReference type="RefSeq" id="WP_223199226.1">
    <property type="nucleotide sequence ID" value="NZ_VUOB01000058.1"/>
</dbReference>
<keyword evidence="4" id="KW-0804">Transcription</keyword>
<dbReference type="InterPro" id="IPR019734">
    <property type="entry name" value="TPR_rpt"/>
</dbReference>
<dbReference type="InterPro" id="IPR042197">
    <property type="entry name" value="Apaf_helical"/>
</dbReference>
<reference evidence="8 9" key="2">
    <citation type="submission" date="2019-09" db="EMBL/GenBank/DDBJ databases">
        <authorList>
            <person name="Jin C."/>
        </authorList>
    </citation>
    <scope>NUCLEOTIDE SEQUENCE [LARGE SCALE GENOMIC DNA]</scope>
    <source>
        <strain evidence="8 9">AN110305</strain>
    </source>
</reference>
<dbReference type="InterPro" id="IPR001867">
    <property type="entry name" value="OmpR/PhoB-type_DNA-bd"/>
</dbReference>
<evidence type="ECO:0000259" key="7">
    <source>
        <dbReference type="PROSITE" id="PS51755"/>
    </source>
</evidence>
<feature type="DNA-binding region" description="OmpR/PhoB-type" evidence="5">
    <location>
        <begin position="1"/>
        <end position="90"/>
    </location>
</feature>
<dbReference type="InterPro" id="IPR011990">
    <property type="entry name" value="TPR-like_helical_dom_sf"/>
</dbReference>
<feature type="region of interest" description="Disordered" evidence="6">
    <location>
        <begin position="240"/>
        <end position="278"/>
    </location>
</feature>